<feature type="domain" description="F-box" evidence="6">
    <location>
        <begin position="64"/>
        <end position="104"/>
    </location>
</feature>
<dbReference type="OrthoDB" id="5955317at2759"/>
<comment type="similarity">
    <text evidence="2">Belongs to the TMEM183 family.</text>
</comment>
<reference evidence="8" key="1">
    <citation type="submission" date="2025-08" db="UniProtKB">
        <authorList>
            <consortium name="RefSeq"/>
        </authorList>
    </citation>
    <scope>IDENTIFICATION</scope>
    <source>
        <strain evidence="8">15112-1751.03</strain>
        <tissue evidence="8">Whole Adult</tissue>
    </source>
</reference>
<evidence type="ECO:0000256" key="3">
    <source>
        <dbReference type="ARBA" id="ARBA00022692"/>
    </source>
</evidence>
<keyword evidence="5" id="KW-0472">Membrane</keyword>
<evidence type="ECO:0000313" key="8">
    <source>
        <dbReference type="RefSeq" id="XP_034103359.1"/>
    </source>
</evidence>
<evidence type="ECO:0000259" key="6">
    <source>
        <dbReference type="Pfam" id="PF12937"/>
    </source>
</evidence>
<dbReference type="Pfam" id="PF12937">
    <property type="entry name" value="F-box-like"/>
    <property type="match status" value="1"/>
</dbReference>
<sequence length="326" mass="38343">MSLDDDSAEYIHQKLYRSKGKCAIYARQTDVYVEPKLKSSTNARIPAATMAGSSNAIDIGAEHDVWFHIAMRLDPEDVQTFGLVCKQFAQMVNSRVFWRNMYRRYCLKSGSSKAWNLQLPAQLQLEQTRNCDMKTLRSLVTEAFFYCYRPLKERLELGYSLDWLLQRSFVSCTQNKYPCLWIVCYTLSNQQSNHIQFRHGEQEVKATNDEIEVVNDWEALANDEANSSLPSYNYEHRHEGVVLLIVLCRQYMPLPLQLLYNQQQSRFRVKATREMLCTDMRAKNLELDFVDDNNSNSKLSVTVKYSRIEKYKVLPWWHPDFKKFFK</sequence>
<dbReference type="AlphaFoldDB" id="A0A6P8WKB7"/>
<dbReference type="InterPro" id="IPR036047">
    <property type="entry name" value="F-box-like_dom_sf"/>
</dbReference>
<dbReference type="PANTHER" id="PTHR20988">
    <property type="entry name" value="TRANSMEMBRANE PROTEIN 183A-RELATED"/>
    <property type="match status" value="1"/>
</dbReference>
<evidence type="ECO:0000256" key="2">
    <source>
        <dbReference type="ARBA" id="ARBA00006744"/>
    </source>
</evidence>
<dbReference type="GeneID" id="117567455"/>
<comment type="subcellular location">
    <subcellularLocation>
        <location evidence="1">Membrane</location>
        <topology evidence="1">Single-pass membrane protein</topology>
    </subcellularLocation>
</comment>
<evidence type="ECO:0000256" key="5">
    <source>
        <dbReference type="ARBA" id="ARBA00023136"/>
    </source>
</evidence>
<evidence type="ECO:0000256" key="1">
    <source>
        <dbReference type="ARBA" id="ARBA00004167"/>
    </source>
</evidence>
<dbReference type="RefSeq" id="XP_034103359.1">
    <property type="nucleotide sequence ID" value="XM_034247468.2"/>
</dbReference>
<keyword evidence="7" id="KW-1185">Reference proteome</keyword>
<name>A0A6P8WKB7_DROAB</name>
<organism evidence="7 8">
    <name type="scientific">Drosophila albomicans</name>
    <name type="common">Fruit fly</name>
    <dbReference type="NCBI Taxonomy" id="7291"/>
    <lineage>
        <taxon>Eukaryota</taxon>
        <taxon>Metazoa</taxon>
        <taxon>Ecdysozoa</taxon>
        <taxon>Arthropoda</taxon>
        <taxon>Hexapoda</taxon>
        <taxon>Insecta</taxon>
        <taxon>Pterygota</taxon>
        <taxon>Neoptera</taxon>
        <taxon>Endopterygota</taxon>
        <taxon>Diptera</taxon>
        <taxon>Brachycera</taxon>
        <taxon>Muscomorpha</taxon>
        <taxon>Ephydroidea</taxon>
        <taxon>Drosophilidae</taxon>
        <taxon>Drosophila</taxon>
    </lineage>
</organism>
<keyword evidence="3 8" id="KW-0812">Transmembrane</keyword>
<dbReference type="Proteomes" id="UP000515160">
    <property type="component" value="Chromosome 3"/>
</dbReference>
<dbReference type="GO" id="GO:0019005">
    <property type="term" value="C:SCF ubiquitin ligase complex"/>
    <property type="evidence" value="ECO:0007669"/>
    <property type="project" value="TreeGrafter"/>
</dbReference>
<dbReference type="Gene3D" id="1.20.1280.50">
    <property type="match status" value="1"/>
</dbReference>
<evidence type="ECO:0000256" key="4">
    <source>
        <dbReference type="ARBA" id="ARBA00022989"/>
    </source>
</evidence>
<dbReference type="GO" id="GO:0031647">
    <property type="term" value="P:regulation of protein stability"/>
    <property type="evidence" value="ECO:0007669"/>
    <property type="project" value="TreeGrafter"/>
</dbReference>
<dbReference type="CTD" id="36463"/>
<gene>
    <name evidence="8" type="primary">LOC117567455</name>
</gene>
<protein>
    <submittedName>
        <fullName evidence="8">Transmembrane protein 183 isoform X1</fullName>
    </submittedName>
</protein>
<keyword evidence="4" id="KW-1133">Transmembrane helix</keyword>
<dbReference type="InterPro" id="IPR026509">
    <property type="entry name" value="TMEM183"/>
</dbReference>
<accession>A0A6P8WKB7</accession>
<evidence type="ECO:0000313" key="7">
    <source>
        <dbReference type="Proteomes" id="UP000515160"/>
    </source>
</evidence>
<dbReference type="PANTHER" id="PTHR20988:SF2">
    <property type="entry name" value="TRANSMEMBRANE PROTEIN 183A-RELATED"/>
    <property type="match status" value="1"/>
</dbReference>
<proteinExistence type="inferred from homology"/>
<dbReference type="InterPro" id="IPR001810">
    <property type="entry name" value="F-box_dom"/>
</dbReference>
<dbReference type="SUPFAM" id="SSF81383">
    <property type="entry name" value="F-box domain"/>
    <property type="match status" value="1"/>
</dbReference>
<dbReference type="GO" id="GO:0016020">
    <property type="term" value="C:membrane"/>
    <property type="evidence" value="ECO:0007669"/>
    <property type="project" value="UniProtKB-SubCell"/>
</dbReference>